<evidence type="ECO:0000313" key="4">
    <source>
        <dbReference type="Proteomes" id="UP000291084"/>
    </source>
</evidence>
<dbReference type="PANTHER" id="PTHR33178">
    <property type="match status" value="1"/>
</dbReference>
<dbReference type="InterPro" id="IPR013097">
    <property type="entry name" value="Dabb"/>
</dbReference>
<dbReference type="PROSITE" id="PS51502">
    <property type="entry name" value="S_R_A_B_BARREL"/>
    <property type="match status" value="1"/>
</dbReference>
<organism evidence="3 4">
    <name type="scientific">Vigna angularis var. angularis</name>
    <dbReference type="NCBI Taxonomy" id="157739"/>
    <lineage>
        <taxon>Eukaryota</taxon>
        <taxon>Viridiplantae</taxon>
        <taxon>Streptophyta</taxon>
        <taxon>Embryophyta</taxon>
        <taxon>Tracheophyta</taxon>
        <taxon>Spermatophyta</taxon>
        <taxon>Magnoliopsida</taxon>
        <taxon>eudicotyledons</taxon>
        <taxon>Gunneridae</taxon>
        <taxon>Pentapetalae</taxon>
        <taxon>rosids</taxon>
        <taxon>fabids</taxon>
        <taxon>Fabales</taxon>
        <taxon>Fabaceae</taxon>
        <taxon>Papilionoideae</taxon>
        <taxon>50 kb inversion clade</taxon>
        <taxon>NPAAA clade</taxon>
        <taxon>indigoferoid/millettioid clade</taxon>
        <taxon>Phaseoleae</taxon>
        <taxon>Vigna</taxon>
    </lineage>
</organism>
<dbReference type="AlphaFoldDB" id="A0A0S3RD36"/>
<dbReference type="Gene3D" id="3.30.70.100">
    <property type="match status" value="1"/>
</dbReference>
<feature type="domain" description="Stress-response A/B barrel" evidence="2">
    <location>
        <begin position="8"/>
        <end position="170"/>
    </location>
</feature>
<dbReference type="InterPro" id="IPR044662">
    <property type="entry name" value="HS1/DABB1-like"/>
</dbReference>
<evidence type="ECO:0000259" key="2">
    <source>
        <dbReference type="PROSITE" id="PS51502"/>
    </source>
</evidence>
<dbReference type="SMART" id="SM00886">
    <property type="entry name" value="Dabb"/>
    <property type="match status" value="1"/>
</dbReference>
<reference evidence="3 4" key="1">
    <citation type="journal article" date="2015" name="Sci. Rep.">
        <title>The power of single molecule real-time sequencing technology in the de novo assembly of a eukaryotic genome.</title>
        <authorList>
            <person name="Sakai H."/>
            <person name="Naito K."/>
            <person name="Ogiso-Tanaka E."/>
            <person name="Takahashi Y."/>
            <person name="Iseki K."/>
            <person name="Muto C."/>
            <person name="Satou K."/>
            <person name="Teruya K."/>
            <person name="Shiroma A."/>
            <person name="Shimoji M."/>
            <person name="Hirano T."/>
            <person name="Itoh T."/>
            <person name="Kaga A."/>
            <person name="Tomooka N."/>
        </authorList>
    </citation>
    <scope>NUCLEOTIDE SEQUENCE [LARGE SCALE GENOMIC DNA]</scope>
    <source>
        <strain evidence="4">cv. Shumari</strain>
    </source>
</reference>
<keyword evidence="4" id="KW-1185">Reference proteome</keyword>
<dbReference type="Pfam" id="PF07876">
    <property type="entry name" value="Dabb"/>
    <property type="match status" value="2"/>
</dbReference>
<dbReference type="SUPFAM" id="SSF54909">
    <property type="entry name" value="Dimeric alpha+beta barrel"/>
    <property type="match status" value="2"/>
</dbReference>
<gene>
    <name evidence="3" type="primary">Vigan.02G098800</name>
    <name evidence="3" type="ORF">VIGAN_02098800</name>
</gene>
<name>A0A0S3RD36_PHAAN</name>
<dbReference type="GO" id="GO:0009865">
    <property type="term" value="P:pollen tube adhesion"/>
    <property type="evidence" value="ECO:0007669"/>
    <property type="project" value="TreeGrafter"/>
</dbReference>
<dbReference type="PANTHER" id="PTHR33178:SF10">
    <property type="entry name" value="STRESS-RESPONSE A_B BARREL DOMAIN-CONTAINING PROTEIN"/>
    <property type="match status" value="1"/>
</dbReference>
<protein>
    <recommendedName>
        <fullName evidence="2">Stress-response A/B barrel domain-containing protein</fullName>
    </recommendedName>
</protein>
<dbReference type="Proteomes" id="UP000291084">
    <property type="component" value="Chromosome 2"/>
</dbReference>
<dbReference type="InterPro" id="IPR011008">
    <property type="entry name" value="Dimeric_a/b-barrel"/>
</dbReference>
<evidence type="ECO:0000313" key="3">
    <source>
        <dbReference type="EMBL" id="BAT78326.1"/>
    </source>
</evidence>
<evidence type="ECO:0000256" key="1">
    <source>
        <dbReference type="ARBA" id="ARBA00011738"/>
    </source>
</evidence>
<proteinExistence type="predicted"/>
<accession>A0A0S3RD36</accession>
<dbReference type="EMBL" id="AP015035">
    <property type="protein sequence ID" value="BAT78326.1"/>
    <property type="molecule type" value="Genomic_DNA"/>
</dbReference>
<sequence>MEETKGVVKHLLLAKFKDDVTPEKIEELIKGYANLVNLIPPMKAFHCNFIKIGLPSIADEKAMILMNRVSGTLTGSGWLPNYLLLHFEIVHACRIQKSVGEIAGFQNKISAFSALGKDVSAENLHQGFTHVFESTFESTEGVAEYVVHPAHVEFANWFLSSAEKVVVIDYKPIS</sequence>
<comment type="subunit">
    <text evidence="1">Homodimer.</text>
</comment>